<dbReference type="EMBL" id="JACIEG010000003">
    <property type="protein sequence ID" value="MBB3969247.1"/>
    <property type="molecule type" value="Genomic_DNA"/>
</dbReference>
<accession>A0ABR6I8E7</accession>
<name>A0ABR6I8E7_9SPHI</name>
<keyword evidence="2" id="KW-1185">Reference proteome</keyword>
<protein>
    <submittedName>
        <fullName evidence="1">Uncharacterized protein</fullName>
    </submittedName>
</protein>
<evidence type="ECO:0000313" key="2">
    <source>
        <dbReference type="Proteomes" id="UP000583101"/>
    </source>
</evidence>
<dbReference type="Proteomes" id="UP000583101">
    <property type="component" value="Unassembled WGS sequence"/>
</dbReference>
<gene>
    <name evidence="1" type="ORF">GGR35_001850</name>
</gene>
<evidence type="ECO:0000313" key="1">
    <source>
        <dbReference type="EMBL" id="MBB3969247.1"/>
    </source>
</evidence>
<comment type="caution">
    <text evidence="1">The sequence shown here is derived from an EMBL/GenBank/DDBJ whole genome shotgun (WGS) entry which is preliminary data.</text>
</comment>
<proteinExistence type="predicted"/>
<reference evidence="1 2" key="1">
    <citation type="submission" date="2020-08" db="EMBL/GenBank/DDBJ databases">
        <title>Genomic Encyclopedia of Type Strains, Phase IV (KMG-IV): sequencing the most valuable type-strain genomes for metagenomic binning, comparative biology and taxonomic classification.</title>
        <authorList>
            <person name="Goeker M."/>
        </authorList>
    </citation>
    <scope>NUCLEOTIDE SEQUENCE [LARGE SCALE GENOMIC DNA]</scope>
    <source>
        <strain evidence="1 2">DSM 100995</strain>
    </source>
</reference>
<sequence length="42" mass="4859">MPAPLLYQNEGLMFKGELLIFNHDNYPAPYNAFAICNYIYGM</sequence>
<organism evidence="1 2">
    <name type="scientific">Mucilaginibacter phyllosphaerae</name>
    <dbReference type="NCBI Taxonomy" id="1812349"/>
    <lineage>
        <taxon>Bacteria</taxon>
        <taxon>Pseudomonadati</taxon>
        <taxon>Bacteroidota</taxon>
        <taxon>Sphingobacteriia</taxon>
        <taxon>Sphingobacteriales</taxon>
        <taxon>Sphingobacteriaceae</taxon>
        <taxon>Mucilaginibacter</taxon>
    </lineage>
</organism>